<dbReference type="Proteomes" id="UP001642484">
    <property type="component" value="Unassembled WGS sequence"/>
</dbReference>
<comment type="caution">
    <text evidence="1">The sequence shown here is derived from an EMBL/GenBank/DDBJ whole genome shotgun (WGS) entry which is preliminary data.</text>
</comment>
<protein>
    <submittedName>
        <fullName evidence="1">Uncharacterized protein</fullName>
    </submittedName>
</protein>
<reference evidence="1 2" key="1">
    <citation type="submission" date="2024-02" db="EMBL/GenBank/DDBJ databases">
        <authorList>
            <person name="Chen Y."/>
            <person name="Shah S."/>
            <person name="Dougan E. K."/>
            <person name="Thang M."/>
            <person name="Chan C."/>
        </authorList>
    </citation>
    <scope>NUCLEOTIDE SEQUENCE [LARGE SCALE GENOMIC DNA]</scope>
</reference>
<sequence length="189" mass="22101">MASHARREAGADVLGAEERRLLDRTFEELARCCMLPCENYGDCAVRDKYEGVTDNARVPFAMRIWQRNADLTATAKQIPDEIYRGSEGDFDNRQEFIWRSRTPRQLFRYNQVIIQKKLPRKNLLQIRCDCIECGFQKVLNALDTKEKLHLEVRELIAHDRQLPLLYVPKSQNIFQTMRVLCATCPINRV</sequence>
<evidence type="ECO:0000313" key="2">
    <source>
        <dbReference type="Proteomes" id="UP001642484"/>
    </source>
</evidence>
<proteinExistence type="predicted"/>
<keyword evidence="2" id="KW-1185">Reference proteome</keyword>
<organism evidence="1 2">
    <name type="scientific">Durusdinium trenchii</name>
    <dbReference type="NCBI Taxonomy" id="1381693"/>
    <lineage>
        <taxon>Eukaryota</taxon>
        <taxon>Sar</taxon>
        <taxon>Alveolata</taxon>
        <taxon>Dinophyceae</taxon>
        <taxon>Suessiales</taxon>
        <taxon>Symbiodiniaceae</taxon>
        <taxon>Durusdinium</taxon>
    </lineage>
</organism>
<evidence type="ECO:0000313" key="1">
    <source>
        <dbReference type="EMBL" id="CAK8995941.1"/>
    </source>
</evidence>
<accession>A0ABP0I062</accession>
<gene>
    <name evidence="1" type="ORF">CCMP2556_LOCUS4245</name>
</gene>
<name>A0ABP0I062_9DINO</name>
<dbReference type="EMBL" id="CAXAMN010001725">
    <property type="protein sequence ID" value="CAK8995941.1"/>
    <property type="molecule type" value="Genomic_DNA"/>
</dbReference>